<dbReference type="SUPFAM" id="SSF50486">
    <property type="entry name" value="FMT C-terminal domain-like"/>
    <property type="match status" value="1"/>
</dbReference>
<evidence type="ECO:0000256" key="2">
    <source>
        <dbReference type="ARBA" id="ARBA00012261"/>
    </source>
</evidence>
<evidence type="ECO:0000259" key="3">
    <source>
        <dbReference type="Pfam" id="PF00551"/>
    </source>
</evidence>
<dbReference type="EMBL" id="MHCO01000018">
    <property type="protein sequence ID" value="OGY24386.1"/>
    <property type="molecule type" value="Genomic_DNA"/>
</dbReference>
<proteinExistence type="inferred from homology"/>
<dbReference type="GO" id="GO:0042586">
    <property type="term" value="F:peptide deformylase activity"/>
    <property type="evidence" value="ECO:0007669"/>
    <property type="project" value="InterPro"/>
</dbReference>
<feature type="non-terminal residue" evidence="4">
    <location>
        <position position="389"/>
    </location>
</feature>
<dbReference type="Pfam" id="PF01327">
    <property type="entry name" value="Pep_deformylase"/>
    <property type="match status" value="1"/>
</dbReference>
<dbReference type="PANTHER" id="PTHR11138:SF5">
    <property type="entry name" value="METHIONYL-TRNA FORMYLTRANSFERASE, MITOCHONDRIAL"/>
    <property type="match status" value="1"/>
</dbReference>
<feature type="domain" description="Formyl transferase N-terminal" evidence="3">
    <location>
        <begin position="157"/>
        <end position="338"/>
    </location>
</feature>
<dbReference type="AlphaFoldDB" id="A0A1G1W9M0"/>
<dbReference type="InterPro" id="IPR041711">
    <property type="entry name" value="Met-tRNA-FMT_N"/>
</dbReference>
<dbReference type="InterPro" id="IPR005794">
    <property type="entry name" value="Fmt"/>
</dbReference>
<dbReference type="PANTHER" id="PTHR11138">
    <property type="entry name" value="METHIONYL-TRNA FORMYLTRANSFERASE"/>
    <property type="match status" value="1"/>
</dbReference>
<dbReference type="InterPro" id="IPR002376">
    <property type="entry name" value="Formyl_transf_N"/>
</dbReference>
<organism evidence="4 5">
    <name type="scientific">Candidatus Woykebacteria bacterium GWB1_45_5</name>
    <dbReference type="NCBI Taxonomy" id="1802592"/>
    <lineage>
        <taxon>Bacteria</taxon>
        <taxon>Candidatus Woykeibacteriota</taxon>
    </lineage>
</organism>
<accession>A0A1G1W9M0</accession>
<evidence type="ECO:0000256" key="1">
    <source>
        <dbReference type="ARBA" id="ARBA00010759"/>
    </source>
</evidence>
<evidence type="ECO:0000313" key="4">
    <source>
        <dbReference type="EMBL" id="OGY24386.1"/>
    </source>
</evidence>
<dbReference type="CDD" id="cd08646">
    <property type="entry name" value="FMT_core_Met-tRNA-FMT_N"/>
    <property type="match status" value="1"/>
</dbReference>
<dbReference type="Gene3D" id="3.90.45.10">
    <property type="entry name" value="Peptide deformylase"/>
    <property type="match status" value="1"/>
</dbReference>
<dbReference type="Proteomes" id="UP000178493">
    <property type="component" value="Unassembled WGS sequence"/>
</dbReference>
<dbReference type="InterPro" id="IPR011034">
    <property type="entry name" value="Formyl_transferase-like_C_sf"/>
</dbReference>
<dbReference type="InterPro" id="IPR023635">
    <property type="entry name" value="Peptide_deformylase"/>
</dbReference>
<dbReference type="HAMAP" id="MF_00163">
    <property type="entry name" value="Pep_deformylase"/>
    <property type="match status" value="1"/>
</dbReference>
<dbReference type="GO" id="GO:0005829">
    <property type="term" value="C:cytosol"/>
    <property type="evidence" value="ECO:0007669"/>
    <property type="project" value="TreeGrafter"/>
</dbReference>
<dbReference type="NCBIfam" id="TIGR00460">
    <property type="entry name" value="fmt"/>
    <property type="match status" value="1"/>
</dbReference>
<dbReference type="CDD" id="cd00487">
    <property type="entry name" value="Pep_deformylase"/>
    <property type="match status" value="1"/>
</dbReference>
<dbReference type="NCBIfam" id="NF001159">
    <property type="entry name" value="PRK00150.1-3"/>
    <property type="match status" value="1"/>
</dbReference>
<dbReference type="InterPro" id="IPR036477">
    <property type="entry name" value="Formyl_transf_N_sf"/>
</dbReference>
<dbReference type="Pfam" id="PF00551">
    <property type="entry name" value="Formyl_trans_N"/>
    <property type="match status" value="1"/>
</dbReference>
<dbReference type="NCBIfam" id="TIGR00079">
    <property type="entry name" value="pept_deformyl"/>
    <property type="match status" value="1"/>
</dbReference>
<dbReference type="PRINTS" id="PR01576">
    <property type="entry name" value="PDEFORMYLASE"/>
</dbReference>
<comment type="caution">
    <text evidence="4">The sequence shown here is derived from an EMBL/GenBank/DDBJ whole genome shotgun (WGS) entry which is preliminary data.</text>
</comment>
<name>A0A1G1W9M0_9BACT</name>
<comment type="similarity">
    <text evidence="1">Belongs to the polypeptide deformylase family.</text>
</comment>
<gene>
    <name evidence="4" type="ORF">A2126_03350</name>
</gene>
<dbReference type="SUPFAM" id="SSF56420">
    <property type="entry name" value="Peptide deformylase"/>
    <property type="match status" value="1"/>
</dbReference>
<dbReference type="InterPro" id="IPR036821">
    <property type="entry name" value="Peptide_deformylase_sf"/>
</dbReference>
<dbReference type="EC" id="2.1.2.9" evidence="2"/>
<dbReference type="Gene3D" id="3.40.50.12230">
    <property type="match status" value="1"/>
</dbReference>
<reference evidence="4 5" key="1">
    <citation type="journal article" date="2016" name="Nat. Commun.">
        <title>Thousands of microbial genomes shed light on interconnected biogeochemical processes in an aquifer system.</title>
        <authorList>
            <person name="Anantharaman K."/>
            <person name="Brown C.T."/>
            <person name="Hug L.A."/>
            <person name="Sharon I."/>
            <person name="Castelle C.J."/>
            <person name="Probst A.J."/>
            <person name="Thomas B.C."/>
            <person name="Singh A."/>
            <person name="Wilkins M.J."/>
            <person name="Karaoz U."/>
            <person name="Brodie E.L."/>
            <person name="Williams K.H."/>
            <person name="Hubbard S.S."/>
            <person name="Banfield J.F."/>
        </authorList>
    </citation>
    <scope>NUCLEOTIDE SEQUENCE [LARGE SCALE GENOMIC DNA]</scope>
</reference>
<protein>
    <recommendedName>
        <fullName evidence="2">methionyl-tRNA formyltransferase</fullName>
        <ecNumber evidence="2">2.1.2.9</ecNumber>
    </recommendedName>
</protein>
<sequence length="389" mass="43866">MILPLTRNTNPIWKQKFQNVKQISPEIKRLVRNMKETLELTSAVGLAAPQVGVPSRLFISNYGRLKETFINPKIIRYGKETNQIEEGCLSVPCTRGKVNRANEIELEYIDLKGNKKQARLSGYYARIAQHECDHLSSTFYLDRIIDKNDIYTYKPIKIIFFGTPSFGAIILKSLIGQQIVGEYKIPLVVTLPDKPSGRGQGLQASEVKRLAEEFNIPVVTPETLKDTKLIKRLRGLEPDFLVLSAYGKFLPREILEIPTKYPVNIHPSLLPKYRGPSPISTAILNGDRYTGVTVMVVSEKMDEGDILAAARQKTGSRDTTASLETKLASLGASLIHHVLHLATIGKIEARPQDHNKATYSKILKKEDGFIDWKNPPENLERLVRAYHPW</sequence>
<evidence type="ECO:0000313" key="5">
    <source>
        <dbReference type="Proteomes" id="UP000178493"/>
    </source>
</evidence>
<dbReference type="SUPFAM" id="SSF53328">
    <property type="entry name" value="Formyltransferase"/>
    <property type="match status" value="1"/>
</dbReference>
<dbReference type="GO" id="GO:0004479">
    <property type="term" value="F:methionyl-tRNA formyltransferase activity"/>
    <property type="evidence" value="ECO:0007669"/>
    <property type="project" value="UniProtKB-EC"/>
</dbReference>